<evidence type="ECO:0000313" key="1">
    <source>
        <dbReference type="EMBL" id="SDH77083.1"/>
    </source>
</evidence>
<dbReference type="EMBL" id="FNDX01000001">
    <property type="protein sequence ID" value="SDH77083.1"/>
    <property type="molecule type" value="Genomic_DNA"/>
</dbReference>
<organism evidence="1 2">
    <name type="scientific">Paenibacillus typhae</name>
    <dbReference type="NCBI Taxonomy" id="1174501"/>
    <lineage>
        <taxon>Bacteria</taxon>
        <taxon>Bacillati</taxon>
        <taxon>Bacillota</taxon>
        <taxon>Bacilli</taxon>
        <taxon>Bacillales</taxon>
        <taxon>Paenibacillaceae</taxon>
        <taxon>Paenibacillus</taxon>
    </lineage>
</organism>
<proteinExistence type="predicted"/>
<protein>
    <submittedName>
        <fullName evidence="1">Uncharacterized protein</fullName>
    </submittedName>
</protein>
<gene>
    <name evidence="1" type="ORF">SAMN05216192_101131</name>
</gene>
<dbReference type="Proteomes" id="UP000199050">
    <property type="component" value="Unassembled WGS sequence"/>
</dbReference>
<dbReference type="AlphaFoldDB" id="A0A1G8F4L7"/>
<name>A0A1G8F4L7_9BACL</name>
<reference evidence="2" key="1">
    <citation type="submission" date="2016-10" db="EMBL/GenBank/DDBJ databases">
        <authorList>
            <person name="Varghese N."/>
            <person name="Submissions S."/>
        </authorList>
    </citation>
    <scope>NUCLEOTIDE SEQUENCE [LARGE SCALE GENOMIC DNA]</scope>
    <source>
        <strain evidence="2">CGMCC 1.11012</strain>
    </source>
</reference>
<keyword evidence="2" id="KW-1185">Reference proteome</keyword>
<evidence type="ECO:0000313" key="2">
    <source>
        <dbReference type="Proteomes" id="UP000199050"/>
    </source>
</evidence>
<accession>A0A1G8F4L7</accession>
<sequence length="74" mass="8223">MNAENEQAKALYTGEGFREAESAEIRCFPYEESTFLSCYNTNSGADLRSSPAVQQKRIDLSARQNDDGADIEPD</sequence>